<protein>
    <submittedName>
        <fullName evidence="1">Uncharacterized protein</fullName>
    </submittedName>
</protein>
<comment type="caution">
    <text evidence="1">The sequence shown here is derived from an EMBL/GenBank/DDBJ whole genome shotgun (WGS) entry which is preliminary data.</text>
</comment>
<accession>A0A0F9GK37</accession>
<gene>
    <name evidence="1" type="ORF">LCGC14_2173770</name>
</gene>
<dbReference type="EMBL" id="LAZR01028120">
    <property type="protein sequence ID" value="KKL63572.1"/>
    <property type="molecule type" value="Genomic_DNA"/>
</dbReference>
<proteinExistence type="predicted"/>
<reference evidence="1" key="1">
    <citation type="journal article" date="2015" name="Nature">
        <title>Complex archaea that bridge the gap between prokaryotes and eukaryotes.</title>
        <authorList>
            <person name="Spang A."/>
            <person name="Saw J.H."/>
            <person name="Jorgensen S.L."/>
            <person name="Zaremba-Niedzwiedzka K."/>
            <person name="Martijn J."/>
            <person name="Lind A.E."/>
            <person name="van Eijk R."/>
            <person name="Schleper C."/>
            <person name="Guy L."/>
            <person name="Ettema T.J."/>
        </authorList>
    </citation>
    <scope>NUCLEOTIDE SEQUENCE</scope>
</reference>
<evidence type="ECO:0000313" key="1">
    <source>
        <dbReference type="EMBL" id="KKL63572.1"/>
    </source>
</evidence>
<organism evidence="1">
    <name type="scientific">marine sediment metagenome</name>
    <dbReference type="NCBI Taxonomy" id="412755"/>
    <lineage>
        <taxon>unclassified sequences</taxon>
        <taxon>metagenomes</taxon>
        <taxon>ecological metagenomes</taxon>
    </lineage>
</organism>
<feature type="non-terminal residue" evidence="1">
    <location>
        <position position="1"/>
    </location>
</feature>
<name>A0A0F9GK37_9ZZZZ</name>
<dbReference type="AlphaFoldDB" id="A0A0F9GK37"/>
<sequence length="71" mass="7762">GWYNANGFEQNLFYNLNANAGRWDGTFTADSGTSLGLRAYSGSDSIQIFIDNQQVLHAEGGTGRWASYIVP</sequence>